<feature type="binding site" evidence="8">
    <location>
        <position position="204"/>
    </location>
    <ligand>
        <name>a divalent metal cation</name>
        <dbReference type="ChEBI" id="CHEBI:60240"/>
        <label>1</label>
    </ligand>
</feature>
<comment type="similarity">
    <text evidence="7">Belongs to the metallo-dependent hydrolases superfamily. TatD-type hydrolase family. TatD subfamily.</text>
</comment>
<feature type="binding site" evidence="7">
    <location>
        <position position="153"/>
    </location>
    <ligand>
        <name>a divalent metal cation</name>
        <dbReference type="ChEBI" id="CHEBI:60240"/>
    </ligand>
</feature>
<accession>A0A097QXY3</accession>
<evidence type="ECO:0000256" key="8">
    <source>
        <dbReference type="PIRSR" id="PIRSR005902-1"/>
    </source>
</evidence>
<organism evidence="9 10">
    <name type="scientific">Hafnia alvei FB1</name>
    <dbReference type="NCBI Taxonomy" id="1453496"/>
    <lineage>
        <taxon>Bacteria</taxon>
        <taxon>Pseudomonadati</taxon>
        <taxon>Pseudomonadota</taxon>
        <taxon>Gammaproteobacteria</taxon>
        <taxon>Enterobacterales</taxon>
        <taxon>Hafniaceae</taxon>
        <taxon>Hafnia</taxon>
    </lineage>
</organism>
<dbReference type="SUPFAM" id="SSF51556">
    <property type="entry name" value="Metallo-dependent hydrolases"/>
    <property type="match status" value="1"/>
</dbReference>
<name>A0A097QXY3_HAFAL</name>
<sequence length="260" mass="29280">MLDIGVNLTSSQFAKDVPLVVERARTAGVNAMLITGTDLHESRRAIAMAQEYPDYCWATAGVHPHNASSWNQQCAEEIAALAVLPEVVAVGECGLDFDRNFSTPDEQERAFTAQLALASELNKPLFLHCRSAHEKFISLLRPWLAKIPGAVVHCFTGSREELHECLDLGLYIGITGWVCDERRGLELRAMLPEIPTERLLLETDAPYLLPRDLENKPKSRRNEPCFLPHIVSQVAGWRQQDVEWLKQVTENNARQLFRLV</sequence>
<dbReference type="HOGENOM" id="CLU_031506_1_2_6"/>
<dbReference type="PATRIC" id="fig|1453496.5.peg.416"/>
<dbReference type="InterPro" id="IPR001130">
    <property type="entry name" value="TatD-like"/>
</dbReference>
<dbReference type="HAMAP" id="MF_00901">
    <property type="entry name" value="TatD_exonuclease"/>
    <property type="match status" value="1"/>
</dbReference>
<dbReference type="RefSeq" id="WP_025802237.1">
    <property type="nucleotide sequence ID" value="NZ_CP009706.1"/>
</dbReference>
<dbReference type="eggNOG" id="COG0084">
    <property type="taxonomic scope" value="Bacteria"/>
</dbReference>
<dbReference type="InterPro" id="IPR032466">
    <property type="entry name" value="Metal_Hydrolase"/>
</dbReference>
<keyword evidence="3 7" id="KW-0479">Metal-binding</keyword>
<protein>
    <recommendedName>
        <fullName evidence="7">3'-5' ssDNA/RNA exonuclease TatD</fullName>
        <ecNumber evidence="7">3.1.11.-</ecNumber>
        <ecNumber evidence="7">3.1.13.-</ecNumber>
    </recommendedName>
    <alternativeName>
        <fullName evidence="7">DNase TatD</fullName>
    </alternativeName>
</protein>
<evidence type="ECO:0000256" key="3">
    <source>
        <dbReference type="ARBA" id="ARBA00022723"/>
    </source>
</evidence>
<dbReference type="PROSITE" id="PS01090">
    <property type="entry name" value="TATD_2"/>
    <property type="match status" value="1"/>
</dbReference>
<feature type="binding site" evidence="7">
    <location>
        <position position="92"/>
    </location>
    <ligand>
        <name>a divalent metal cation</name>
        <dbReference type="ChEBI" id="CHEBI:60240"/>
    </ligand>
</feature>
<comment type="cofactor">
    <cofactor evidence="7">
        <name>Mg(2+)</name>
        <dbReference type="ChEBI" id="CHEBI:18420"/>
    </cofactor>
</comment>
<evidence type="ECO:0000256" key="1">
    <source>
        <dbReference type="ARBA" id="ARBA00022490"/>
    </source>
</evidence>
<dbReference type="AlphaFoldDB" id="A0A097QXY3"/>
<keyword evidence="2 7" id="KW-0540">Nuclease</keyword>
<evidence type="ECO:0000313" key="9">
    <source>
        <dbReference type="EMBL" id="AIU71297.1"/>
    </source>
</evidence>
<keyword evidence="10" id="KW-1185">Reference proteome</keyword>
<dbReference type="Pfam" id="PF01026">
    <property type="entry name" value="TatD_DNase"/>
    <property type="match status" value="1"/>
</dbReference>
<feature type="binding site" evidence="7">
    <location>
        <position position="128"/>
    </location>
    <ligand>
        <name>a divalent metal cation</name>
        <dbReference type="ChEBI" id="CHEBI:60240"/>
    </ligand>
</feature>
<feature type="binding site" evidence="8">
    <location>
        <position position="92"/>
    </location>
    <ligand>
        <name>a divalent metal cation</name>
        <dbReference type="ChEBI" id="CHEBI:60240"/>
        <label>1</label>
    </ligand>
</feature>
<dbReference type="EC" id="3.1.11.-" evidence="7"/>
<proteinExistence type="inferred from homology"/>
<dbReference type="GO" id="GO:0005737">
    <property type="term" value="C:cytoplasm"/>
    <property type="evidence" value="ECO:0007669"/>
    <property type="project" value="UniProtKB-SubCell"/>
</dbReference>
<keyword evidence="5 7" id="KW-0269">Exonuclease</keyword>
<dbReference type="CDD" id="cd01310">
    <property type="entry name" value="TatD_DNAse"/>
    <property type="match status" value="1"/>
</dbReference>
<dbReference type="GO" id="GO:0000287">
    <property type="term" value="F:magnesium ion binding"/>
    <property type="evidence" value="ECO:0007669"/>
    <property type="project" value="UniProtKB-UniRule"/>
</dbReference>
<evidence type="ECO:0000256" key="6">
    <source>
        <dbReference type="ARBA" id="ARBA00022842"/>
    </source>
</evidence>
<keyword evidence="1 7" id="KW-0963">Cytoplasm</keyword>
<dbReference type="FunFam" id="3.20.20.140:FF:000018">
    <property type="entry name" value="3'-5' ssDNA/RNA exonuclease TatD"/>
    <property type="match status" value="1"/>
</dbReference>
<dbReference type="InterPro" id="IPR050891">
    <property type="entry name" value="TatD-type_Hydrolase"/>
</dbReference>
<feature type="binding site" evidence="8">
    <location>
        <position position="153"/>
    </location>
    <ligand>
        <name>a divalent metal cation</name>
        <dbReference type="ChEBI" id="CHEBI:60240"/>
        <label>2</label>
    </ligand>
</feature>
<evidence type="ECO:0000256" key="5">
    <source>
        <dbReference type="ARBA" id="ARBA00022839"/>
    </source>
</evidence>
<dbReference type="PANTHER" id="PTHR10060:SF15">
    <property type="entry name" value="DEOXYRIBONUCLEASE TATDN1"/>
    <property type="match status" value="1"/>
</dbReference>
<dbReference type="Proteomes" id="UP000029986">
    <property type="component" value="Chromosome"/>
</dbReference>
<dbReference type="OrthoDB" id="9810005at2"/>
<dbReference type="EC" id="3.1.13.-" evidence="7"/>
<evidence type="ECO:0000256" key="2">
    <source>
        <dbReference type="ARBA" id="ARBA00022722"/>
    </source>
</evidence>
<dbReference type="InterPro" id="IPR024918">
    <property type="entry name" value="Exonuc_TatD"/>
</dbReference>
<dbReference type="GO" id="GO:0000175">
    <property type="term" value="F:3'-5'-RNA exonuclease activity"/>
    <property type="evidence" value="ECO:0007669"/>
    <property type="project" value="UniProtKB-UniRule"/>
</dbReference>
<dbReference type="InterPro" id="IPR018228">
    <property type="entry name" value="DNase_TatD-rel_CS"/>
</dbReference>
<comment type="subcellular location">
    <subcellularLocation>
        <location evidence="7">Cytoplasm</location>
    </subcellularLocation>
</comment>
<evidence type="ECO:0000313" key="10">
    <source>
        <dbReference type="Proteomes" id="UP000029986"/>
    </source>
</evidence>
<dbReference type="KEGG" id="hav:AT03_02080"/>
<dbReference type="NCBIfam" id="NF007745">
    <property type="entry name" value="PRK10425.1"/>
    <property type="match status" value="1"/>
</dbReference>
<evidence type="ECO:0000256" key="7">
    <source>
        <dbReference type="HAMAP-Rule" id="MF_00901"/>
    </source>
</evidence>
<keyword evidence="6 7" id="KW-0460">Magnesium</keyword>
<dbReference type="PIRSF" id="PIRSF005902">
    <property type="entry name" value="DNase_TatD"/>
    <property type="match status" value="1"/>
</dbReference>
<dbReference type="Gene3D" id="3.20.20.140">
    <property type="entry name" value="Metal-dependent hydrolases"/>
    <property type="match status" value="1"/>
</dbReference>
<dbReference type="PANTHER" id="PTHR10060">
    <property type="entry name" value="TATD FAMILY DEOXYRIBONUCLEASE"/>
    <property type="match status" value="1"/>
</dbReference>
<reference evidence="9 10" key="1">
    <citation type="journal article" date="2014" name="Gut Pathog.">
        <title>Gene clusters of Hafnia alvei strain FB1 important in survival and pathogenesis: a draft genome perspective.</title>
        <authorList>
            <person name="Tan J.Y."/>
            <person name="Yin W.F."/>
            <person name="Chan K.G."/>
        </authorList>
    </citation>
    <scope>NUCLEOTIDE SEQUENCE [LARGE SCALE GENOMIC DNA]</scope>
    <source>
        <strain evidence="9 10">FB1</strain>
    </source>
</reference>
<dbReference type="EMBL" id="CP009706">
    <property type="protein sequence ID" value="AIU71297.1"/>
    <property type="molecule type" value="Genomic_DNA"/>
</dbReference>
<dbReference type="GO" id="GO:0008310">
    <property type="term" value="F:single-stranded DNA 3'-5' DNA exonuclease activity"/>
    <property type="evidence" value="ECO:0007669"/>
    <property type="project" value="UniProtKB-UniRule"/>
</dbReference>
<comment type="function">
    <text evidence="7">3'-5' exonuclease that prefers single-stranded DNA and RNA. May play a role in the H(2)O(2)-induced DNA damage repair.</text>
</comment>
<evidence type="ECO:0000256" key="4">
    <source>
        <dbReference type="ARBA" id="ARBA00022801"/>
    </source>
</evidence>
<comment type="subunit">
    <text evidence="7">Monomer.</text>
</comment>
<keyword evidence="4 7" id="KW-0378">Hydrolase</keyword>
<gene>
    <name evidence="7" type="primary">tatD</name>
    <name evidence="9" type="ORF">AT03_02080</name>
</gene>
<feature type="binding site" evidence="8">
    <location>
        <position position="128"/>
    </location>
    <ligand>
        <name>a divalent metal cation</name>
        <dbReference type="ChEBI" id="CHEBI:60240"/>
        <label>2</label>
    </ligand>
</feature>